<sequence>MLLIGLTALSGTMAAAASPYPAKPITLVVPFPPGGPTDSSARLFSKAMSEKLGQPVIVENRAGAGGSVGTAAVTRAQADGYTLLWGGTSSLVVAPALYTNLQYDPIKSFTPIGMAVRGPLILVGRPDYPPHTLSDLVGYAKNHRVTIASAGTGSIGHLAAELFNNTAGIHLLHVPYRGGAPAMTDVIGGQVDLLFDTVTLLYPQIAAGKLRAYATTGVQRYAKLPDVPTLSEALGQPYEAYSWFGLLAPAGTPPAVVDTLARALTAAAKDPDVIRQMQDLGLEPVGGTPQDYARTIQTDLAKWTGIVKTANVKPE</sequence>
<dbReference type="Proteomes" id="UP000194139">
    <property type="component" value="Chromosome"/>
</dbReference>
<feature type="chain" id="PRO_5012709855" description="ABC transporter substrate-binding protein" evidence="2">
    <location>
        <begin position="18"/>
        <end position="315"/>
    </location>
</feature>
<dbReference type="PANTHER" id="PTHR42928:SF5">
    <property type="entry name" value="BLR1237 PROTEIN"/>
    <property type="match status" value="1"/>
</dbReference>
<keyword evidence="2" id="KW-0732">Signal</keyword>
<evidence type="ECO:0000256" key="1">
    <source>
        <dbReference type="ARBA" id="ARBA00006987"/>
    </source>
</evidence>
<gene>
    <name evidence="3" type="ORF">CAL13_15180</name>
</gene>
<accession>A0A1W6Z6D4</accession>
<evidence type="ECO:0008006" key="5">
    <source>
        <dbReference type="Google" id="ProtNLM"/>
    </source>
</evidence>
<dbReference type="InterPro" id="IPR042100">
    <property type="entry name" value="Bug_dom1"/>
</dbReference>
<dbReference type="PANTHER" id="PTHR42928">
    <property type="entry name" value="TRICARBOXYLATE-BINDING PROTEIN"/>
    <property type="match status" value="1"/>
</dbReference>
<organism evidence="3 4">
    <name type="scientific">Bordetella genomosp. 9</name>
    <dbReference type="NCBI Taxonomy" id="1416803"/>
    <lineage>
        <taxon>Bacteria</taxon>
        <taxon>Pseudomonadati</taxon>
        <taxon>Pseudomonadota</taxon>
        <taxon>Betaproteobacteria</taxon>
        <taxon>Burkholderiales</taxon>
        <taxon>Alcaligenaceae</taxon>
        <taxon>Bordetella</taxon>
    </lineage>
</organism>
<dbReference type="CDD" id="cd13578">
    <property type="entry name" value="PBP2_Bug27"/>
    <property type="match status" value="1"/>
</dbReference>
<protein>
    <recommendedName>
        <fullName evidence="5">ABC transporter substrate-binding protein</fullName>
    </recommendedName>
</protein>
<dbReference type="Gene3D" id="3.40.190.10">
    <property type="entry name" value="Periplasmic binding protein-like II"/>
    <property type="match status" value="1"/>
</dbReference>
<evidence type="ECO:0000313" key="3">
    <source>
        <dbReference type="EMBL" id="ARP88754.1"/>
    </source>
</evidence>
<evidence type="ECO:0000256" key="2">
    <source>
        <dbReference type="SAM" id="SignalP"/>
    </source>
</evidence>
<dbReference type="EMBL" id="CP021109">
    <property type="protein sequence ID" value="ARP88754.1"/>
    <property type="molecule type" value="Genomic_DNA"/>
</dbReference>
<dbReference type="Gene3D" id="3.40.190.150">
    <property type="entry name" value="Bordetella uptake gene, domain 1"/>
    <property type="match status" value="1"/>
</dbReference>
<dbReference type="PIRSF" id="PIRSF017082">
    <property type="entry name" value="YflP"/>
    <property type="match status" value="1"/>
</dbReference>
<name>A0A1W6Z6D4_9BORD</name>
<dbReference type="Pfam" id="PF03401">
    <property type="entry name" value="TctC"/>
    <property type="match status" value="1"/>
</dbReference>
<proteinExistence type="inferred from homology"/>
<dbReference type="AlphaFoldDB" id="A0A1W6Z6D4"/>
<comment type="similarity">
    <text evidence="1">Belongs to the UPF0065 (bug) family.</text>
</comment>
<dbReference type="InterPro" id="IPR005064">
    <property type="entry name" value="BUG"/>
</dbReference>
<keyword evidence="4" id="KW-1185">Reference proteome</keyword>
<reference evidence="3 4" key="1">
    <citation type="submission" date="2017-05" db="EMBL/GenBank/DDBJ databases">
        <title>Complete and WGS of Bordetella genogroups.</title>
        <authorList>
            <person name="Spilker T."/>
            <person name="LiPuma J."/>
        </authorList>
    </citation>
    <scope>NUCLEOTIDE SEQUENCE [LARGE SCALE GENOMIC DNA]</scope>
    <source>
        <strain evidence="3 4">AU17164</strain>
    </source>
</reference>
<feature type="signal peptide" evidence="2">
    <location>
        <begin position="1"/>
        <end position="17"/>
    </location>
</feature>
<dbReference type="SUPFAM" id="SSF53850">
    <property type="entry name" value="Periplasmic binding protein-like II"/>
    <property type="match status" value="1"/>
</dbReference>
<evidence type="ECO:0000313" key="4">
    <source>
        <dbReference type="Proteomes" id="UP000194139"/>
    </source>
</evidence>